<feature type="region of interest" description="Disordered" evidence="10">
    <location>
        <begin position="295"/>
        <end position="332"/>
    </location>
</feature>
<evidence type="ECO:0000256" key="7">
    <source>
        <dbReference type="ARBA" id="ARBA00022670"/>
    </source>
</evidence>
<keyword evidence="8" id="KW-0064">Aspartyl protease</keyword>
<evidence type="ECO:0000259" key="11">
    <source>
        <dbReference type="PROSITE" id="PS50030"/>
    </source>
</evidence>
<dbReference type="GO" id="GO:0005737">
    <property type="term" value="C:cytoplasm"/>
    <property type="evidence" value="ECO:0007669"/>
    <property type="project" value="UniProtKB-SubCell"/>
</dbReference>
<feature type="domain" description="Ubiquitin-like" evidence="12">
    <location>
        <begin position="19"/>
        <end position="98"/>
    </location>
</feature>
<keyword evidence="14" id="KW-1185">Reference proteome</keyword>
<dbReference type="Pfam" id="PF09668">
    <property type="entry name" value="Asp_protease"/>
    <property type="match status" value="1"/>
</dbReference>
<dbReference type="InterPro" id="IPR033882">
    <property type="entry name" value="DDI1_N"/>
</dbReference>
<dbReference type="PANTHER" id="PTHR12917:SF1">
    <property type="entry name" value="AT13091P"/>
    <property type="match status" value="1"/>
</dbReference>
<dbReference type="InterPro" id="IPR000626">
    <property type="entry name" value="Ubiquitin-like_dom"/>
</dbReference>
<dbReference type="Gene3D" id="1.10.8.10">
    <property type="entry name" value="DNA helicase RuvA subunit, C-terminal domain"/>
    <property type="match status" value="1"/>
</dbReference>
<dbReference type="InterPro" id="IPR015940">
    <property type="entry name" value="UBA"/>
</dbReference>
<evidence type="ECO:0000256" key="4">
    <source>
        <dbReference type="ARBA" id="ARBA00011128"/>
    </source>
</evidence>
<comment type="function">
    <text evidence="1">Probable aspartic protease. May be involved in the regulation of exocytosis. Acts as a linker between the 19S proteasome and polyubiquitinated proteins via UBA domain interactions with ubiquitin for their subsequent degradation. Required for S-phase checkpoint control.</text>
</comment>
<feature type="compositionally biased region" description="Low complexity" evidence="10">
    <location>
        <begin position="109"/>
        <end position="125"/>
    </location>
</feature>
<dbReference type="Pfam" id="PF00627">
    <property type="entry name" value="UBA"/>
    <property type="match status" value="1"/>
</dbReference>
<dbReference type="AlphaFoldDB" id="A0A395J1C4"/>
<comment type="caution">
    <text evidence="13">The sequence shown here is derived from an EMBL/GenBank/DDBJ whole genome shotgun (WGS) entry which is preliminary data.</text>
</comment>
<dbReference type="Proteomes" id="UP000249056">
    <property type="component" value="Unassembled WGS sequence"/>
</dbReference>
<dbReference type="InterPro" id="IPR029071">
    <property type="entry name" value="Ubiquitin-like_domsf"/>
</dbReference>
<dbReference type="InterPro" id="IPR009060">
    <property type="entry name" value="UBA-like_sf"/>
</dbReference>
<dbReference type="SMART" id="SM00213">
    <property type="entry name" value="UBQ"/>
    <property type="match status" value="1"/>
</dbReference>
<evidence type="ECO:0000256" key="9">
    <source>
        <dbReference type="ARBA" id="ARBA00022801"/>
    </source>
</evidence>
<comment type="subunit">
    <text evidence="4">Binds ubiquitin and polyubiquitinated proteins.</text>
</comment>
<dbReference type="PROSITE" id="PS50053">
    <property type="entry name" value="UBIQUITIN_2"/>
    <property type="match status" value="1"/>
</dbReference>
<evidence type="ECO:0000256" key="2">
    <source>
        <dbReference type="ARBA" id="ARBA00004496"/>
    </source>
</evidence>
<evidence type="ECO:0000313" key="14">
    <source>
        <dbReference type="Proteomes" id="UP000249056"/>
    </source>
</evidence>
<dbReference type="InterPro" id="IPR019103">
    <property type="entry name" value="Peptidase_aspartic_DDI1-type"/>
</dbReference>
<reference evidence="13 14" key="1">
    <citation type="submission" date="2018-06" db="EMBL/GenBank/DDBJ databases">
        <title>Genome Sequence of the Brown Rot Fungal Pathogen Monilinia fructigena.</title>
        <authorList>
            <person name="Landi L."/>
            <person name="De Miccolis Angelini R.M."/>
            <person name="Pollastro S."/>
            <person name="Abate D."/>
            <person name="Faretra F."/>
            <person name="Romanazzi G."/>
        </authorList>
    </citation>
    <scope>NUCLEOTIDE SEQUENCE [LARGE SCALE GENOMIC DNA]</scope>
    <source>
        <strain evidence="13 14">Mfrg269</strain>
    </source>
</reference>
<dbReference type="SMART" id="SM00165">
    <property type="entry name" value="UBA"/>
    <property type="match status" value="1"/>
</dbReference>
<dbReference type="SUPFAM" id="SSF50630">
    <property type="entry name" value="Acid proteases"/>
    <property type="match status" value="1"/>
</dbReference>
<comment type="subcellular location">
    <subcellularLocation>
        <location evidence="2">Cytoplasm</location>
    </subcellularLocation>
</comment>
<evidence type="ECO:0000256" key="6">
    <source>
        <dbReference type="ARBA" id="ARBA00022490"/>
    </source>
</evidence>
<protein>
    <recommendedName>
        <fullName evidence="5">DNA damage-inducible protein 1</fullName>
    </recommendedName>
</protein>
<dbReference type="InterPro" id="IPR021109">
    <property type="entry name" value="Peptidase_aspartic_dom_sf"/>
</dbReference>
<feature type="region of interest" description="Disordered" evidence="10">
    <location>
        <begin position="97"/>
        <end position="126"/>
    </location>
</feature>
<evidence type="ECO:0000256" key="8">
    <source>
        <dbReference type="ARBA" id="ARBA00022750"/>
    </source>
</evidence>
<feature type="domain" description="UBA" evidence="11">
    <location>
        <begin position="351"/>
        <end position="391"/>
    </location>
</feature>
<evidence type="ECO:0000256" key="5">
    <source>
        <dbReference type="ARBA" id="ARBA00021491"/>
    </source>
</evidence>
<dbReference type="CDD" id="cd14309">
    <property type="entry name" value="UBA_scDdi1_like"/>
    <property type="match status" value="1"/>
</dbReference>
<dbReference type="SUPFAM" id="SSF46934">
    <property type="entry name" value="UBA-like"/>
    <property type="match status" value="1"/>
</dbReference>
<accession>A0A395J1C4</accession>
<dbReference type="PROSITE" id="PS50030">
    <property type="entry name" value="UBA"/>
    <property type="match status" value="1"/>
</dbReference>
<dbReference type="GO" id="GO:0006508">
    <property type="term" value="P:proteolysis"/>
    <property type="evidence" value="ECO:0007669"/>
    <property type="project" value="UniProtKB-KW"/>
</dbReference>
<dbReference type="GO" id="GO:0004190">
    <property type="term" value="F:aspartic-type endopeptidase activity"/>
    <property type="evidence" value="ECO:0007669"/>
    <property type="project" value="UniProtKB-KW"/>
</dbReference>
<keyword evidence="7" id="KW-0645">Protease</keyword>
<evidence type="ECO:0000313" key="13">
    <source>
        <dbReference type="EMBL" id="RAL66161.1"/>
    </source>
</evidence>
<organism evidence="13 14">
    <name type="scientific">Monilinia fructigena</name>
    <dbReference type="NCBI Taxonomy" id="38457"/>
    <lineage>
        <taxon>Eukaryota</taxon>
        <taxon>Fungi</taxon>
        <taxon>Dikarya</taxon>
        <taxon>Ascomycota</taxon>
        <taxon>Pezizomycotina</taxon>
        <taxon>Leotiomycetes</taxon>
        <taxon>Helotiales</taxon>
        <taxon>Sclerotiniaceae</taxon>
        <taxon>Monilinia</taxon>
    </lineage>
</organism>
<evidence type="ECO:0000256" key="10">
    <source>
        <dbReference type="SAM" id="MobiDB-lite"/>
    </source>
</evidence>
<evidence type="ECO:0000256" key="1">
    <source>
        <dbReference type="ARBA" id="ARBA00003231"/>
    </source>
</evidence>
<dbReference type="Gene3D" id="3.10.20.90">
    <property type="entry name" value="Phosphatidylinositol 3-kinase Catalytic Subunit, Chain A, domain 1"/>
    <property type="match status" value="1"/>
</dbReference>
<dbReference type="Gene3D" id="2.40.70.10">
    <property type="entry name" value="Acid Proteases"/>
    <property type="match status" value="1"/>
</dbReference>
<dbReference type="PANTHER" id="PTHR12917">
    <property type="entry name" value="ASPARTYL PROTEASE DDI-RELATED"/>
    <property type="match status" value="1"/>
</dbReference>
<name>A0A395J1C4_9HELO</name>
<keyword evidence="9" id="KW-0378">Hydrolase</keyword>
<comment type="similarity">
    <text evidence="3">Belongs to the DDI1 family.</text>
</comment>
<dbReference type="CDD" id="cd01796">
    <property type="entry name" value="Ubl_Ddi1_like"/>
    <property type="match status" value="1"/>
</dbReference>
<gene>
    <name evidence="13" type="ORF">DID88_005833</name>
</gene>
<dbReference type="EMBL" id="QKRW01000007">
    <property type="protein sequence ID" value="RAL66161.1"/>
    <property type="molecule type" value="Genomic_DNA"/>
</dbReference>
<evidence type="ECO:0000259" key="12">
    <source>
        <dbReference type="PROSITE" id="PS50053"/>
    </source>
</evidence>
<dbReference type="Pfam" id="PF00240">
    <property type="entry name" value="ubiquitin"/>
    <property type="match status" value="1"/>
</dbReference>
<keyword evidence="6" id="KW-0963">Cytoplasm</keyword>
<evidence type="ECO:0000256" key="3">
    <source>
        <dbReference type="ARBA" id="ARBA00009136"/>
    </source>
</evidence>
<dbReference type="SUPFAM" id="SSF54236">
    <property type="entry name" value="Ubiquitin-like"/>
    <property type="match status" value="1"/>
</dbReference>
<proteinExistence type="inferred from homology"/>
<dbReference type="CDD" id="cd05479">
    <property type="entry name" value="RP_DDI"/>
    <property type="match status" value="1"/>
</dbReference>
<sequence length="391" mass="41935">MMLELSTKFHCHTIPNMRITLTIAAPTDDDADLISLEIPQDTTVGTLKESVQAESRIPKRDQHLYHNGQLLNDDNKTMEQLHIGDGEMLALHVRETRDPPTASAQRASQPTRAQPQGRGGQAQQPDPETIRLQLLGNPEMRQQVIQQNPGLAAVIENPEGVRPCPHVIYIDVEVNGHKVKAFVDSGAQATIMSPKCAEDCGIMRLVDKRFAGIARGVGTAAILGRVHSAQIKIGSMFLPCSFTVMEGKDVDLLLGLDMLKRHQACIDLSKDKLIIQGVEVSFLGEADIPKNMEDERADEPQLAGPGGTTIGAKSGAVSGPSNEQQASQAAAQIPAISAPSAPPQHQHQQPSFPAENVDQLVALGFSRDEAINALAACGGDVQYAAGLLFQG</sequence>
<dbReference type="OrthoDB" id="1047367at2759"/>